<comment type="catalytic activity">
    <reaction evidence="6">
        <text>3-phosphoshikimate + phosphoenolpyruvate = 5-O-(1-carboxyvinyl)-3-phosphoshikimate + phosphate</text>
        <dbReference type="Rhea" id="RHEA:21256"/>
        <dbReference type="ChEBI" id="CHEBI:43474"/>
        <dbReference type="ChEBI" id="CHEBI:57701"/>
        <dbReference type="ChEBI" id="CHEBI:58702"/>
        <dbReference type="ChEBI" id="CHEBI:145989"/>
        <dbReference type="EC" id="2.5.1.19"/>
    </reaction>
    <physiologicalReaction direction="left-to-right" evidence="6">
        <dbReference type="Rhea" id="RHEA:21257"/>
    </physiologicalReaction>
</comment>
<evidence type="ECO:0000256" key="3">
    <source>
        <dbReference type="ARBA" id="ARBA00022605"/>
    </source>
</evidence>
<dbReference type="EMBL" id="AWVM01000050">
    <property type="protein sequence ID" value="ERK51961.1"/>
    <property type="molecule type" value="Genomic_DNA"/>
</dbReference>
<sequence length="438" mass="48985">MNKKEKKFMKIKIKPSTLNGTIEIPPSKSYSHRAVIAAALAENSRKSKIDNLKFSVDITTTTDIMENWGAEIERLENALEIIGNGGKVVPKDKYVQCNESGSTIRFLIPIGITSENELIFDGKGKLVDRPLDSYYRIFDKQGIFYKNENGKLPLTVNGKLNAGNYEIDGNISSQFITGLLYALPLLDGDSKLTINKNLESKGYIDLTLEILKLAGIEIVNNDYKSFDIRGNQIYKPFDYTVEGDYSQVAFWIVAGIISANKDNEVKCLHVNKNSLQGDREIIEIVERMGANIEIFDDYVLVRPSKTKGTVIDISQCPDIGPILTVLGALSEGETRIINGERLRIKESDRITSIKTELNKLGANVTEEGDSLIIQGVERFAGGVTVNAWNDHRIAMSLAVASTRCEKEIILEEAESVRKSYPHFWDDFEKMGGEIEKDW</sequence>
<evidence type="ECO:0000259" key="8">
    <source>
        <dbReference type="Pfam" id="PF00275"/>
    </source>
</evidence>
<evidence type="ECO:0000313" key="10">
    <source>
        <dbReference type="Proteomes" id="UP000016626"/>
    </source>
</evidence>
<proteinExistence type="inferred from homology"/>
<dbReference type="PROSITE" id="PS00885">
    <property type="entry name" value="EPSP_SYNTHASE_2"/>
    <property type="match status" value="1"/>
</dbReference>
<dbReference type="PANTHER" id="PTHR21090">
    <property type="entry name" value="AROM/DEHYDROQUINATE SYNTHASE"/>
    <property type="match status" value="1"/>
</dbReference>
<feature type="binding site" evidence="7">
    <location>
        <position position="29"/>
    </location>
    <ligand>
        <name>3-phosphoshikimate</name>
        <dbReference type="ChEBI" id="CHEBI:145989"/>
    </ligand>
</feature>
<feature type="binding site" evidence="7">
    <location>
        <position position="418"/>
    </location>
    <ligand>
        <name>phosphoenolpyruvate</name>
        <dbReference type="ChEBI" id="CHEBI:58702"/>
    </ligand>
</feature>
<evidence type="ECO:0000313" key="9">
    <source>
        <dbReference type="EMBL" id="ERK51961.1"/>
    </source>
</evidence>
<feature type="binding site" evidence="7">
    <location>
        <position position="345"/>
    </location>
    <ligand>
        <name>3-phosphoshikimate</name>
        <dbReference type="ChEBI" id="CHEBI:145989"/>
    </ligand>
</feature>
<feature type="binding site" evidence="7">
    <location>
        <position position="174"/>
    </location>
    <ligand>
        <name>3-phosphoshikimate</name>
        <dbReference type="ChEBI" id="CHEBI:145989"/>
    </ligand>
</feature>
<dbReference type="GO" id="GO:0009073">
    <property type="term" value="P:aromatic amino acid family biosynthetic process"/>
    <property type="evidence" value="ECO:0007669"/>
    <property type="project" value="UniProtKB-KW"/>
</dbReference>
<dbReference type="InterPro" id="IPR006264">
    <property type="entry name" value="EPSP_synthase"/>
</dbReference>
<comment type="function">
    <text evidence="7">Catalyzes the transfer of the enolpyruvyl moiety of phosphoenolpyruvate (PEP) to the 5-hydroxyl of shikimate-3-phosphate (S3P) to produce enolpyruvyl shikimate-3-phosphate and inorganic phosphate.</text>
</comment>
<dbReference type="GO" id="GO:0008652">
    <property type="term" value="P:amino acid biosynthetic process"/>
    <property type="evidence" value="ECO:0007669"/>
    <property type="project" value="UniProtKB-KW"/>
</dbReference>
<evidence type="ECO:0000256" key="5">
    <source>
        <dbReference type="ARBA" id="ARBA00023141"/>
    </source>
</evidence>
<name>U2Q6I6_LEPWF</name>
<evidence type="ECO:0000256" key="6">
    <source>
        <dbReference type="ARBA" id="ARBA00044633"/>
    </source>
</evidence>
<feature type="binding site" evidence="7">
    <location>
        <position position="318"/>
    </location>
    <ligand>
        <name>3-phosphoshikimate</name>
        <dbReference type="ChEBI" id="CHEBI:145989"/>
    </ligand>
</feature>
<dbReference type="InterPro" id="IPR023193">
    <property type="entry name" value="EPSP_synthase_CS"/>
</dbReference>
<feature type="active site" description="Proton acceptor" evidence="7">
    <location>
        <position position="318"/>
    </location>
</feature>
<feature type="binding site" evidence="7">
    <location>
        <position position="172"/>
    </location>
    <ligand>
        <name>3-phosphoshikimate</name>
        <dbReference type="ChEBI" id="CHEBI:145989"/>
    </ligand>
</feature>
<feature type="binding site" evidence="7">
    <location>
        <position position="200"/>
    </location>
    <ligand>
        <name>3-phosphoshikimate</name>
        <dbReference type="ChEBI" id="CHEBI:145989"/>
    </ligand>
</feature>
<dbReference type="Gene3D" id="3.65.10.10">
    <property type="entry name" value="Enolpyruvate transferase domain"/>
    <property type="match status" value="2"/>
</dbReference>
<dbReference type="UniPathway" id="UPA00053">
    <property type="reaction ID" value="UER00089"/>
</dbReference>
<dbReference type="HAMAP" id="MF_00210">
    <property type="entry name" value="EPSP_synth"/>
    <property type="match status" value="1"/>
</dbReference>
<dbReference type="Pfam" id="PF00275">
    <property type="entry name" value="EPSP_synthase"/>
    <property type="match status" value="1"/>
</dbReference>
<protein>
    <recommendedName>
        <fullName evidence="7">3-phosphoshikimate 1-carboxyvinyltransferase</fullName>
        <ecNumber evidence="7">2.5.1.19</ecNumber>
    </recommendedName>
    <alternativeName>
        <fullName evidence="7">5-enolpyruvylshikimate-3-phosphate synthase</fullName>
        <shortName evidence="7">EPSP synthase</shortName>
        <shortName evidence="7">EPSPS</shortName>
    </alternativeName>
</protein>
<dbReference type="GO" id="GO:0005737">
    <property type="term" value="C:cytoplasm"/>
    <property type="evidence" value="ECO:0007669"/>
    <property type="project" value="UniProtKB-SubCell"/>
</dbReference>
<comment type="subcellular location">
    <subcellularLocation>
        <location evidence="7">Cytoplasm</location>
    </subcellularLocation>
</comment>
<dbReference type="PANTHER" id="PTHR21090:SF5">
    <property type="entry name" value="PENTAFUNCTIONAL AROM POLYPEPTIDE"/>
    <property type="match status" value="1"/>
</dbReference>
<dbReference type="InterPro" id="IPR036968">
    <property type="entry name" value="Enolpyruvate_Tfrase_sf"/>
</dbReference>
<feature type="domain" description="Enolpyruvate transferase" evidence="8">
    <location>
        <begin position="14"/>
        <end position="426"/>
    </location>
</feature>
<dbReference type="AlphaFoldDB" id="U2Q6I6"/>
<comment type="caution">
    <text evidence="7">Lacks conserved residue(s) required for the propagation of feature annotation.</text>
</comment>
<keyword evidence="4 7" id="KW-0808">Transferase</keyword>
<dbReference type="InterPro" id="IPR013792">
    <property type="entry name" value="RNA3'P_cycl/enolpyr_Trfase_a/b"/>
</dbReference>
<dbReference type="GO" id="GO:0003866">
    <property type="term" value="F:3-phosphoshikimate 1-carboxyvinyltransferase activity"/>
    <property type="evidence" value="ECO:0007669"/>
    <property type="project" value="UniProtKB-UniRule"/>
</dbReference>
<dbReference type="PIRSF" id="PIRSF000505">
    <property type="entry name" value="EPSPS"/>
    <property type="match status" value="1"/>
</dbReference>
<dbReference type="HOGENOM" id="CLU_024321_0_0_0"/>
<evidence type="ECO:0000256" key="1">
    <source>
        <dbReference type="ARBA" id="ARBA00004811"/>
    </source>
</evidence>
<evidence type="ECO:0000256" key="2">
    <source>
        <dbReference type="ARBA" id="ARBA00009948"/>
    </source>
</evidence>
<feature type="binding site" evidence="7">
    <location>
        <position position="174"/>
    </location>
    <ligand>
        <name>phosphoenolpyruvate</name>
        <dbReference type="ChEBI" id="CHEBI:58702"/>
    </ligand>
</feature>
<gene>
    <name evidence="7" type="primary">aroA</name>
    <name evidence="9" type="ORF">HMPREF9015_00984</name>
</gene>
<feature type="binding site" evidence="7">
    <location>
        <position position="28"/>
    </location>
    <ligand>
        <name>phosphoenolpyruvate</name>
        <dbReference type="ChEBI" id="CHEBI:58702"/>
    </ligand>
</feature>
<keyword evidence="7" id="KW-0963">Cytoplasm</keyword>
<comment type="caution">
    <text evidence="9">The sequence shown here is derived from an EMBL/GenBank/DDBJ whole genome shotgun (WGS) entry which is preliminary data.</text>
</comment>
<feature type="binding site" evidence="7">
    <location>
        <position position="28"/>
    </location>
    <ligand>
        <name>3-phosphoshikimate</name>
        <dbReference type="ChEBI" id="CHEBI:145989"/>
    </ligand>
</feature>
<keyword evidence="3 7" id="KW-0028">Amino-acid biosynthesis</keyword>
<dbReference type="CDD" id="cd01556">
    <property type="entry name" value="EPSP_synthase"/>
    <property type="match status" value="1"/>
</dbReference>
<evidence type="ECO:0000256" key="7">
    <source>
        <dbReference type="HAMAP-Rule" id="MF_00210"/>
    </source>
</evidence>
<feature type="binding site" evidence="7">
    <location>
        <position position="349"/>
    </location>
    <ligand>
        <name>phosphoenolpyruvate</name>
        <dbReference type="ChEBI" id="CHEBI:58702"/>
    </ligand>
</feature>
<accession>U2Q6I6</accession>
<feature type="binding site" evidence="7">
    <location>
        <position position="392"/>
    </location>
    <ligand>
        <name>phosphoenolpyruvate</name>
        <dbReference type="ChEBI" id="CHEBI:58702"/>
    </ligand>
</feature>
<dbReference type="InterPro" id="IPR001986">
    <property type="entry name" value="Enolpyruvate_Tfrase_dom"/>
</dbReference>
<dbReference type="PATRIC" id="fig|888055.3.peg.941"/>
<comment type="subunit">
    <text evidence="7">Monomer.</text>
</comment>
<dbReference type="GO" id="GO:0009423">
    <property type="term" value="P:chorismate biosynthetic process"/>
    <property type="evidence" value="ECO:0007669"/>
    <property type="project" value="UniProtKB-UniRule"/>
</dbReference>
<organism evidence="9 10">
    <name type="scientific">Leptotrichia wadei (strain F0279)</name>
    <dbReference type="NCBI Taxonomy" id="888055"/>
    <lineage>
        <taxon>Bacteria</taxon>
        <taxon>Fusobacteriati</taxon>
        <taxon>Fusobacteriota</taxon>
        <taxon>Fusobacteriia</taxon>
        <taxon>Fusobacteriales</taxon>
        <taxon>Leptotrichiaceae</taxon>
        <taxon>Leptotrichia</taxon>
    </lineage>
</organism>
<dbReference type="eggNOG" id="COG0128">
    <property type="taxonomic scope" value="Bacteria"/>
</dbReference>
<comment type="similarity">
    <text evidence="2 7">Belongs to the EPSP synthase family.</text>
</comment>
<comment type="pathway">
    <text evidence="1 7">Metabolic intermediate biosynthesis; chorismate biosynthesis; chorismate from D-erythrose 4-phosphate and phosphoenolpyruvate: step 6/7.</text>
</comment>
<feature type="binding site" evidence="7">
    <location>
        <position position="101"/>
    </location>
    <ligand>
        <name>phosphoenolpyruvate</name>
        <dbReference type="ChEBI" id="CHEBI:58702"/>
    </ligand>
</feature>
<dbReference type="SUPFAM" id="SSF55205">
    <property type="entry name" value="EPT/RTPC-like"/>
    <property type="match status" value="1"/>
</dbReference>
<keyword evidence="5 7" id="KW-0057">Aromatic amino acid biosynthesis</keyword>
<feature type="binding site" evidence="7">
    <location>
        <position position="173"/>
    </location>
    <ligand>
        <name>3-phosphoshikimate</name>
        <dbReference type="ChEBI" id="CHEBI:145989"/>
    </ligand>
</feature>
<dbReference type="EC" id="2.5.1.19" evidence="7"/>
<feature type="binding site" evidence="7">
    <location>
        <position position="129"/>
    </location>
    <ligand>
        <name>phosphoenolpyruvate</name>
        <dbReference type="ChEBI" id="CHEBI:58702"/>
    </ligand>
</feature>
<dbReference type="Proteomes" id="UP000016626">
    <property type="component" value="Unassembled WGS sequence"/>
</dbReference>
<reference evidence="9 10" key="1">
    <citation type="submission" date="2013-06" db="EMBL/GenBank/DDBJ databases">
        <authorList>
            <person name="Weinstock G."/>
            <person name="Sodergren E."/>
            <person name="Lobos E.A."/>
            <person name="Fulton L."/>
            <person name="Fulton R."/>
            <person name="Courtney L."/>
            <person name="Fronick C."/>
            <person name="O'Laughlin M."/>
            <person name="Godfrey J."/>
            <person name="Wilson R.M."/>
            <person name="Miner T."/>
            <person name="Farmer C."/>
            <person name="Delehaunty K."/>
            <person name="Cordes M."/>
            <person name="Minx P."/>
            <person name="Tomlinson C."/>
            <person name="Chen J."/>
            <person name="Wollam A."/>
            <person name="Pepin K.H."/>
            <person name="Bhonagiri V."/>
            <person name="Zhang X."/>
            <person name="Warren W."/>
            <person name="Mitreva M."/>
            <person name="Mardis E.R."/>
            <person name="Wilson R.K."/>
        </authorList>
    </citation>
    <scope>NUCLEOTIDE SEQUENCE [LARGE SCALE GENOMIC DNA]</scope>
    <source>
        <strain evidence="9 10">F0279</strain>
    </source>
</reference>
<feature type="binding site" evidence="7">
    <location>
        <position position="33"/>
    </location>
    <ligand>
        <name>3-phosphoshikimate</name>
        <dbReference type="ChEBI" id="CHEBI:145989"/>
    </ligand>
</feature>
<evidence type="ECO:0000256" key="4">
    <source>
        <dbReference type="ARBA" id="ARBA00022679"/>
    </source>
</evidence>
<dbReference type="NCBIfam" id="TIGR01356">
    <property type="entry name" value="aroA"/>
    <property type="match status" value="1"/>
</dbReference>